<dbReference type="EMBL" id="JAEQMY010000213">
    <property type="protein sequence ID" value="MBL0408416.1"/>
    <property type="molecule type" value="Genomic_DNA"/>
</dbReference>
<dbReference type="Proteomes" id="UP000605848">
    <property type="component" value="Unassembled WGS sequence"/>
</dbReference>
<accession>A0A936ZEL4</accession>
<dbReference type="RefSeq" id="WP_202066314.1">
    <property type="nucleotide sequence ID" value="NZ_JAEQMY010000213.1"/>
</dbReference>
<organism evidence="1 2">
    <name type="scientific">Microvirga aerilata</name>
    <dbReference type="NCBI Taxonomy" id="670292"/>
    <lineage>
        <taxon>Bacteria</taxon>
        <taxon>Pseudomonadati</taxon>
        <taxon>Pseudomonadota</taxon>
        <taxon>Alphaproteobacteria</taxon>
        <taxon>Hyphomicrobiales</taxon>
        <taxon>Methylobacteriaceae</taxon>
        <taxon>Microvirga</taxon>
    </lineage>
</organism>
<gene>
    <name evidence="1" type="ORF">JKG68_31610</name>
</gene>
<proteinExistence type="predicted"/>
<protein>
    <submittedName>
        <fullName evidence="1">Uncharacterized protein</fullName>
    </submittedName>
</protein>
<reference evidence="1" key="1">
    <citation type="submission" date="2021-01" db="EMBL/GenBank/DDBJ databases">
        <title>Microvirga sp.</title>
        <authorList>
            <person name="Kim M.K."/>
        </authorList>
    </citation>
    <scope>NUCLEOTIDE SEQUENCE</scope>
    <source>
        <strain evidence="1">5420S-16</strain>
    </source>
</reference>
<comment type="caution">
    <text evidence="1">The sequence shown here is derived from an EMBL/GenBank/DDBJ whole genome shotgun (WGS) entry which is preliminary data.</text>
</comment>
<dbReference type="AlphaFoldDB" id="A0A936ZEL4"/>
<keyword evidence="2" id="KW-1185">Reference proteome</keyword>
<evidence type="ECO:0000313" key="2">
    <source>
        <dbReference type="Proteomes" id="UP000605848"/>
    </source>
</evidence>
<evidence type="ECO:0000313" key="1">
    <source>
        <dbReference type="EMBL" id="MBL0408416.1"/>
    </source>
</evidence>
<name>A0A936ZEL4_9HYPH</name>
<sequence>MNLYTYDSNFPGRNDITVRLDLSSSDSGRQITTNGTDGLTAGCLQSLFRVPYRYAAVDI</sequence>